<dbReference type="EMBL" id="JBHULU010000012">
    <property type="protein sequence ID" value="MFD2514164.1"/>
    <property type="molecule type" value="Genomic_DNA"/>
</dbReference>
<dbReference type="Gene3D" id="3.10.129.10">
    <property type="entry name" value="Hotdog Thioesterase"/>
    <property type="match status" value="1"/>
</dbReference>
<comment type="caution">
    <text evidence="10">The sequence shown here is derived from an EMBL/GenBank/DDBJ whole genome shotgun (WGS) entry which is preliminary data.</text>
</comment>
<dbReference type="PANTHER" id="PTHR31727">
    <property type="entry name" value="OLEOYL-ACYL CARRIER PROTEIN THIOESTERASE 1, CHLOROPLASTIC"/>
    <property type="match status" value="1"/>
</dbReference>
<keyword evidence="11" id="KW-1185">Reference proteome</keyword>
<keyword evidence="4" id="KW-0276">Fatty acid metabolism</keyword>
<dbReference type="InterPro" id="IPR045023">
    <property type="entry name" value="FATA/B"/>
</dbReference>
<evidence type="ECO:0000256" key="3">
    <source>
        <dbReference type="ARBA" id="ARBA00022801"/>
    </source>
</evidence>
<evidence type="ECO:0000259" key="8">
    <source>
        <dbReference type="Pfam" id="PF01643"/>
    </source>
</evidence>
<dbReference type="SUPFAM" id="SSF54637">
    <property type="entry name" value="Thioesterase/thiol ester dehydrase-isomerase"/>
    <property type="match status" value="2"/>
</dbReference>
<evidence type="ECO:0000256" key="1">
    <source>
        <dbReference type="ARBA" id="ARBA00006500"/>
    </source>
</evidence>
<dbReference type="CDD" id="cd00586">
    <property type="entry name" value="4HBT"/>
    <property type="match status" value="1"/>
</dbReference>
<keyword evidence="3" id="KW-0378">Hydrolase</keyword>
<feature type="domain" description="Acyl-ACP thioesterase-like C-terminal" evidence="9">
    <location>
        <begin position="152"/>
        <end position="245"/>
    </location>
</feature>
<sequence length="252" mass="28603">MKSTGGITEFKIRSSEIDHKGRSTLPALVGYMQEAAWENTFDLGISMYELLERGLTWVLQRIRIEMFDYPRHGESIKVETWASGRERVFLHRDFRIYGSGGELLGQATSVWLVMDVVKRQLVSVPDFILAVEIVQGKEPLPFAKGKLPQLQETAFSQKMVVRWHDIDLNRHVTNTRYLQWVLDTLPTEILEQDLQEVDIIFRAECLLGDTVLSEAGPGDGAGVNLHKLSSEKAGKELVQAKTVWKSQGYDNL</sequence>
<accession>A0ABW5ILQ9</accession>
<dbReference type="RefSeq" id="WP_377506162.1">
    <property type="nucleotide sequence ID" value="NZ_JBHULU010000012.1"/>
</dbReference>
<keyword evidence="5" id="KW-0809">Transit peptide</keyword>
<protein>
    <submittedName>
        <fullName evidence="10">Acyl-[acyl-carrier-protein] thioesterase</fullName>
    </submittedName>
</protein>
<dbReference type="PANTHER" id="PTHR31727:SF6">
    <property type="entry name" value="OLEOYL-ACYL CARRIER PROTEIN THIOESTERASE 1, CHLOROPLASTIC"/>
    <property type="match status" value="1"/>
</dbReference>
<feature type="domain" description="Acyl-ACP thioesterase N-terminal hotdog" evidence="8">
    <location>
        <begin position="9"/>
        <end position="130"/>
    </location>
</feature>
<proteinExistence type="inferred from homology"/>
<evidence type="ECO:0000313" key="10">
    <source>
        <dbReference type="EMBL" id="MFD2514164.1"/>
    </source>
</evidence>
<evidence type="ECO:0000256" key="4">
    <source>
        <dbReference type="ARBA" id="ARBA00022832"/>
    </source>
</evidence>
<reference evidence="11" key="1">
    <citation type="journal article" date="2019" name="Int. J. Syst. Evol. Microbiol.">
        <title>The Global Catalogue of Microorganisms (GCM) 10K type strain sequencing project: providing services to taxonomists for standard genome sequencing and annotation.</title>
        <authorList>
            <consortium name="The Broad Institute Genomics Platform"/>
            <consortium name="The Broad Institute Genome Sequencing Center for Infectious Disease"/>
            <person name="Wu L."/>
            <person name="Ma J."/>
        </authorList>
    </citation>
    <scope>NUCLEOTIDE SEQUENCE [LARGE SCALE GENOMIC DNA]</scope>
    <source>
        <strain evidence="11">KCTC 42498</strain>
    </source>
</reference>
<name>A0ABW5ILQ9_9BACT</name>
<keyword evidence="6" id="KW-0443">Lipid metabolism</keyword>
<evidence type="ECO:0000259" key="9">
    <source>
        <dbReference type="Pfam" id="PF20791"/>
    </source>
</evidence>
<keyword evidence="7" id="KW-0275">Fatty acid biosynthesis</keyword>
<evidence type="ECO:0000256" key="5">
    <source>
        <dbReference type="ARBA" id="ARBA00022946"/>
    </source>
</evidence>
<gene>
    <name evidence="10" type="ORF">ACFSRY_09825</name>
</gene>
<dbReference type="InterPro" id="IPR049427">
    <property type="entry name" value="Acyl-ACP_TE_C"/>
</dbReference>
<comment type="similarity">
    <text evidence="1">Belongs to the acyl-ACP thioesterase family.</text>
</comment>
<organism evidence="10 11">
    <name type="scientific">Pontibacter locisalis</name>
    <dbReference type="NCBI Taxonomy" id="1719035"/>
    <lineage>
        <taxon>Bacteria</taxon>
        <taxon>Pseudomonadati</taxon>
        <taxon>Bacteroidota</taxon>
        <taxon>Cytophagia</taxon>
        <taxon>Cytophagales</taxon>
        <taxon>Hymenobacteraceae</taxon>
        <taxon>Pontibacter</taxon>
    </lineage>
</organism>
<evidence type="ECO:0000256" key="6">
    <source>
        <dbReference type="ARBA" id="ARBA00023098"/>
    </source>
</evidence>
<dbReference type="Pfam" id="PF20791">
    <property type="entry name" value="Acyl-ACP_TE_C"/>
    <property type="match status" value="1"/>
</dbReference>
<dbReference type="Pfam" id="PF01643">
    <property type="entry name" value="Acyl-ACP_TE"/>
    <property type="match status" value="1"/>
</dbReference>
<dbReference type="Proteomes" id="UP001597544">
    <property type="component" value="Unassembled WGS sequence"/>
</dbReference>
<keyword evidence="2" id="KW-0444">Lipid biosynthesis</keyword>
<dbReference type="InterPro" id="IPR029069">
    <property type="entry name" value="HotDog_dom_sf"/>
</dbReference>
<evidence type="ECO:0000256" key="7">
    <source>
        <dbReference type="ARBA" id="ARBA00023160"/>
    </source>
</evidence>
<dbReference type="InterPro" id="IPR002864">
    <property type="entry name" value="Acyl-ACP_thioesterase_NHD"/>
</dbReference>
<evidence type="ECO:0000256" key="2">
    <source>
        <dbReference type="ARBA" id="ARBA00022516"/>
    </source>
</evidence>
<evidence type="ECO:0000313" key="11">
    <source>
        <dbReference type="Proteomes" id="UP001597544"/>
    </source>
</evidence>